<sequence>MIKFTRSTKKKIDKVRSGSGSVAAPPDDTNNTNGGSSPNRSRSRNSKSRSSSQPSAANNTTDQSVASAYSQRSDYTSETGYSSANNNNYNNNNNHQYNNGRAATTGGGGGGGRSIASNATNNSRRFSSAASVASISSASVFSPSVTPSVKMGTLLPTSMAGGGGASTTSEQNSAAIGNHHGLQPSSARLLRDLNNSARSSLLSSLGTAASRTFRSYKMTLPRCPPPVRTWDGSSSTNSVGGSGSKGQLTGGATATNGTEDNEDEVTLESDLELLGRTVHAVSSALTEPPKETDRFMIYDVSFNPKGCVWDALIVVQLQSEDEEDDGSRNSRSSNRSSSSNNGRNSNNRERSTSRNRGKGRSKSRSTSRRRLRSASRSKQQGVGEEMVDGKKTFSFPIRVTCAEDDIGGGSNDSIQQQINHRRGQGPHPKRAKTYAVDLAVIDDMPHHPISSWSASEAAGYRDDMKNAMEWVSYGVRRSMARSMFPQFPEGCQGRPFREIYQLNKKLKSGTFSTVCRGVHRATGKQVAVKCILRKKIEPSVDAAVFEEVLIMSGIHHRYICPMIDYFEEDRCHFVVMELEKGGDLCERLNDKVTYSEPDARTVARNICEAMEFVHNKGFAHCDIKPRNYLLRSKRDDVDVRLADFGFAQHVHAPNSLTSQCGTPFFVAPEVINRKSYDQKVDMWSIGVTTYLLLSGETPFNGKNRQQLFRRISCDEPTFSDDKWGNVSDVAIDFVLRLLTKDPAKRMSASEALRHEWLVGLERKAPMNASASMGTSEDFSVGTDHSKKSRDPPPQASPSKKSSRASRPPPPPKPSSRRGDNDRPSDDTDENARLLDVIKEQDAKIEKLEAMVKRMLEPEGAVHEC</sequence>
<dbReference type="InterPro" id="IPR008271">
    <property type="entry name" value="Ser/Thr_kinase_AS"/>
</dbReference>
<evidence type="ECO:0000256" key="3">
    <source>
        <dbReference type="SAM" id="MobiDB-lite"/>
    </source>
</evidence>
<keyword evidence="5" id="KW-0418">Kinase</keyword>
<proteinExistence type="predicted"/>
<dbReference type="CDD" id="cd05117">
    <property type="entry name" value="STKc_CAMK"/>
    <property type="match status" value="1"/>
</dbReference>
<dbReference type="GO" id="GO:0004672">
    <property type="term" value="F:protein kinase activity"/>
    <property type="evidence" value="ECO:0007669"/>
    <property type="project" value="InterPro"/>
</dbReference>
<comment type="caution">
    <text evidence="5">The sequence shown here is derived from an EMBL/GenBank/DDBJ whole genome shotgun (WGS) entry which is preliminary data.</text>
</comment>
<dbReference type="PROSITE" id="PS00108">
    <property type="entry name" value="PROTEIN_KINASE_ST"/>
    <property type="match status" value="1"/>
</dbReference>
<dbReference type="EMBL" id="JATAAI010000016">
    <property type="protein sequence ID" value="KAK1740267.1"/>
    <property type="molecule type" value="Genomic_DNA"/>
</dbReference>
<dbReference type="AlphaFoldDB" id="A0AAD8Y683"/>
<reference evidence="5" key="1">
    <citation type="submission" date="2023-06" db="EMBL/GenBank/DDBJ databases">
        <title>Survivors Of The Sea: Transcriptome response of Skeletonema marinoi to long-term dormancy.</title>
        <authorList>
            <person name="Pinder M.I.M."/>
            <person name="Kourtchenko O."/>
            <person name="Robertson E.K."/>
            <person name="Larsson T."/>
            <person name="Maumus F."/>
            <person name="Osuna-Cruz C.M."/>
            <person name="Vancaester E."/>
            <person name="Stenow R."/>
            <person name="Vandepoele K."/>
            <person name="Ploug H."/>
            <person name="Bruchert V."/>
            <person name="Godhe A."/>
            <person name="Topel M."/>
        </authorList>
    </citation>
    <scope>NUCLEOTIDE SEQUENCE</scope>
    <source>
        <strain evidence="5">R05AC</strain>
    </source>
</reference>
<feature type="region of interest" description="Disordered" evidence="3">
    <location>
        <begin position="767"/>
        <end position="840"/>
    </location>
</feature>
<dbReference type="FunFam" id="1.10.510.10:FF:000571">
    <property type="entry name" value="Maternal embryonic leucine zipper kinase"/>
    <property type="match status" value="1"/>
</dbReference>
<accession>A0AAD8Y683</accession>
<feature type="compositionally biased region" description="Low complexity" evidence="3">
    <location>
        <begin position="85"/>
        <end position="104"/>
    </location>
</feature>
<evidence type="ECO:0000256" key="2">
    <source>
        <dbReference type="ARBA" id="ARBA00022840"/>
    </source>
</evidence>
<feature type="region of interest" description="Disordered" evidence="3">
    <location>
        <begin position="1"/>
        <end position="119"/>
    </location>
</feature>
<dbReference type="InterPro" id="IPR011009">
    <property type="entry name" value="Kinase-like_dom_sf"/>
</dbReference>
<feature type="compositionally biased region" description="Low complexity" evidence="3">
    <location>
        <begin position="48"/>
        <end position="59"/>
    </location>
</feature>
<evidence type="ECO:0000313" key="6">
    <source>
        <dbReference type="Proteomes" id="UP001224775"/>
    </source>
</evidence>
<dbReference type="InterPro" id="IPR000719">
    <property type="entry name" value="Prot_kinase_dom"/>
</dbReference>
<protein>
    <submittedName>
        <fullName evidence="5">Serine/threonine-protein kinase</fullName>
        <ecNumber evidence="5">2.7.11.-</ecNumber>
    </submittedName>
</protein>
<feature type="compositionally biased region" description="Basic residues" evidence="3">
    <location>
        <begin position="1"/>
        <end position="13"/>
    </location>
</feature>
<feature type="compositionally biased region" description="Polar residues" evidence="3">
    <location>
        <begin position="768"/>
        <end position="777"/>
    </location>
</feature>
<dbReference type="SUPFAM" id="SSF56112">
    <property type="entry name" value="Protein kinase-like (PK-like)"/>
    <property type="match status" value="1"/>
</dbReference>
<evidence type="ECO:0000259" key="4">
    <source>
        <dbReference type="PROSITE" id="PS50011"/>
    </source>
</evidence>
<keyword evidence="5" id="KW-0808">Transferase</keyword>
<dbReference type="EC" id="2.7.11.-" evidence="5"/>
<keyword evidence="6" id="KW-1185">Reference proteome</keyword>
<feature type="compositionally biased region" description="Low complexity" evidence="3">
    <location>
        <begin position="29"/>
        <end position="40"/>
    </location>
</feature>
<feature type="compositionally biased region" description="Low complexity" evidence="3">
    <location>
        <begin position="232"/>
        <end position="251"/>
    </location>
</feature>
<dbReference type="Gene3D" id="3.30.200.20">
    <property type="entry name" value="Phosphorylase Kinase, domain 1"/>
    <property type="match status" value="1"/>
</dbReference>
<feature type="compositionally biased region" description="Polar residues" evidence="3">
    <location>
        <begin position="60"/>
        <end position="84"/>
    </location>
</feature>
<feature type="region of interest" description="Disordered" evidence="3">
    <location>
        <begin position="319"/>
        <end position="389"/>
    </location>
</feature>
<evidence type="ECO:0000256" key="1">
    <source>
        <dbReference type="ARBA" id="ARBA00022741"/>
    </source>
</evidence>
<dbReference type="Proteomes" id="UP001224775">
    <property type="component" value="Unassembled WGS sequence"/>
</dbReference>
<dbReference type="SMART" id="SM00220">
    <property type="entry name" value="S_TKc"/>
    <property type="match status" value="1"/>
</dbReference>
<keyword evidence="1" id="KW-0547">Nucleotide-binding</keyword>
<feature type="compositionally biased region" description="Basic residues" evidence="3">
    <location>
        <begin position="353"/>
        <end position="375"/>
    </location>
</feature>
<feature type="domain" description="Protein kinase" evidence="4">
    <location>
        <begin position="500"/>
        <end position="757"/>
    </location>
</feature>
<feature type="region of interest" description="Disordered" evidence="3">
    <location>
        <begin position="160"/>
        <end position="182"/>
    </location>
</feature>
<keyword evidence="2" id="KW-0067">ATP-binding</keyword>
<dbReference type="Gene3D" id="1.10.510.10">
    <property type="entry name" value="Transferase(Phosphotransferase) domain 1"/>
    <property type="match status" value="1"/>
</dbReference>
<dbReference type="GO" id="GO:0005524">
    <property type="term" value="F:ATP binding"/>
    <property type="evidence" value="ECO:0007669"/>
    <property type="project" value="UniProtKB-KW"/>
</dbReference>
<dbReference type="PROSITE" id="PS50011">
    <property type="entry name" value="PROTEIN_KINASE_DOM"/>
    <property type="match status" value="1"/>
</dbReference>
<feature type="compositionally biased region" description="Basic and acidic residues" evidence="3">
    <location>
        <begin position="816"/>
        <end position="840"/>
    </location>
</feature>
<organism evidence="5 6">
    <name type="scientific">Skeletonema marinoi</name>
    <dbReference type="NCBI Taxonomy" id="267567"/>
    <lineage>
        <taxon>Eukaryota</taxon>
        <taxon>Sar</taxon>
        <taxon>Stramenopiles</taxon>
        <taxon>Ochrophyta</taxon>
        <taxon>Bacillariophyta</taxon>
        <taxon>Coscinodiscophyceae</taxon>
        <taxon>Thalassiosirophycidae</taxon>
        <taxon>Thalassiosirales</taxon>
        <taxon>Skeletonemataceae</taxon>
        <taxon>Skeletonema</taxon>
        <taxon>Skeletonema marinoi-dohrnii complex</taxon>
    </lineage>
</organism>
<evidence type="ECO:0000313" key="5">
    <source>
        <dbReference type="EMBL" id="KAK1740267.1"/>
    </source>
</evidence>
<name>A0AAD8Y683_9STRA</name>
<dbReference type="Pfam" id="PF00069">
    <property type="entry name" value="Pkinase"/>
    <property type="match status" value="1"/>
</dbReference>
<feature type="compositionally biased region" description="Low complexity" evidence="3">
    <location>
        <begin position="329"/>
        <end position="345"/>
    </location>
</feature>
<feature type="region of interest" description="Disordered" evidence="3">
    <location>
        <begin position="220"/>
        <end position="265"/>
    </location>
</feature>
<gene>
    <name evidence="5" type="ORF">QTG54_009217</name>
</gene>
<dbReference type="PANTHER" id="PTHR24347">
    <property type="entry name" value="SERINE/THREONINE-PROTEIN KINASE"/>
    <property type="match status" value="1"/>
</dbReference>